<keyword evidence="9" id="KW-0902">Two-component regulatory system</keyword>
<dbReference type="InterPro" id="IPR003594">
    <property type="entry name" value="HATPase_dom"/>
</dbReference>
<dbReference type="PROSITE" id="PS50109">
    <property type="entry name" value="HIS_KIN"/>
    <property type="match status" value="1"/>
</dbReference>
<dbReference type="RefSeq" id="WP_203902504.1">
    <property type="nucleotide sequence ID" value="NZ_BOPF01000024.1"/>
</dbReference>
<dbReference type="Proteomes" id="UP000619260">
    <property type="component" value="Unassembled WGS sequence"/>
</dbReference>
<dbReference type="PRINTS" id="PR00344">
    <property type="entry name" value="BCTRLSENSOR"/>
</dbReference>
<sequence length="629" mass="66983">MVAIWRTLRIGPRWRFSALLVLTTLVAGALATGGVATAVRDAQDRRLAEVVDQRALAVQQAVAAEARRYTDTVADLAAAVGAQTDLTATDFAAITSRTSRTRLPGATAVAFIVPVNTPDVAAVQAKWRDRGARDLTLTPEGDRPEHLFSVLSRALDNSVVVPGKDLTVASEPTEALHAARASGQVTASRTYVLLRDRNLPEERRQLSFVLVAPVYGGDGTPDAGAFRGWIMVGLRGGDFITETLRQAAQRTVAITLSDASVAGAPAVRVASVADGAALDEPGLRRESTVSVGGRSWHLSVQPTGAIDDGLPGSLPAVVTWFGTLVTLLLAALVGTLATARNRALARVEEATAALRTDIARREQTEARLREREAELEAFAGVAAHDLKSPLTAIAGYTEILAEDHADAFDPVTRRYLDRMAAATRRMRALIDDLLMYATARDATLHPQPVALGDLVEDVLTVRRATLEEPPQVEIGQLPTVVADPVLLRQVLDNLIGNAIKYVRPGTDPYVAVTARPTGDGWRVDVADRGIGIAEPDRDVVFATFQRARGSEGYPGTGLGLAICKRVVDRHHGRIGVEPNDGGGSRFWFTLPDLLGPTAESDVLSPATDRTDARPDRGAPARRPAAGTPP</sequence>
<dbReference type="GO" id="GO:0000155">
    <property type="term" value="F:phosphorelay sensor kinase activity"/>
    <property type="evidence" value="ECO:0007669"/>
    <property type="project" value="InterPro"/>
</dbReference>
<dbReference type="SMART" id="SM01079">
    <property type="entry name" value="CHASE"/>
    <property type="match status" value="1"/>
</dbReference>
<keyword evidence="10" id="KW-0472">Membrane</keyword>
<evidence type="ECO:0000259" key="13">
    <source>
        <dbReference type="PROSITE" id="PS50109"/>
    </source>
</evidence>
<dbReference type="AlphaFoldDB" id="A0A8J4DSS5"/>
<dbReference type="GO" id="GO:0005886">
    <property type="term" value="C:plasma membrane"/>
    <property type="evidence" value="ECO:0007669"/>
    <property type="project" value="UniProtKB-SubCell"/>
</dbReference>
<keyword evidence="16" id="KW-1185">Reference proteome</keyword>
<evidence type="ECO:0000256" key="4">
    <source>
        <dbReference type="ARBA" id="ARBA00022553"/>
    </source>
</evidence>
<evidence type="ECO:0000256" key="2">
    <source>
        <dbReference type="ARBA" id="ARBA00004236"/>
    </source>
</evidence>
<evidence type="ECO:0000256" key="5">
    <source>
        <dbReference type="ARBA" id="ARBA00022679"/>
    </source>
</evidence>
<comment type="caution">
    <text evidence="15">The sequence shown here is derived from an EMBL/GenBank/DDBJ whole genome shotgun (WGS) entry which is preliminary data.</text>
</comment>
<evidence type="ECO:0000313" key="16">
    <source>
        <dbReference type="Proteomes" id="UP000619260"/>
    </source>
</evidence>
<dbReference type="GO" id="GO:0030295">
    <property type="term" value="F:protein kinase activator activity"/>
    <property type="evidence" value="ECO:0007669"/>
    <property type="project" value="TreeGrafter"/>
</dbReference>
<evidence type="ECO:0000256" key="7">
    <source>
        <dbReference type="ARBA" id="ARBA00022777"/>
    </source>
</evidence>
<dbReference type="Gene3D" id="3.30.450.350">
    <property type="entry name" value="CHASE domain"/>
    <property type="match status" value="1"/>
</dbReference>
<feature type="domain" description="CHASE" evidence="14">
    <location>
        <begin position="163"/>
        <end position="299"/>
    </location>
</feature>
<dbReference type="GO" id="GO:0000156">
    <property type="term" value="F:phosphorelay response regulator activity"/>
    <property type="evidence" value="ECO:0007669"/>
    <property type="project" value="TreeGrafter"/>
</dbReference>
<dbReference type="CDD" id="cd00082">
    <property type="entry name" value="HisKA"/>
    <property type="match status" value="1"/>
</dbReference>
<dbReference type="InterPro" id="IPR036890">
    <property type="entry name" value="HATPase_C_sf"/>
</dbReference>
<dbReference type="Pfam" id="PF02518">
    <property type="entry name" value="HATPase_c"/>
    <property type="match status" value="1"/>
</dbReference>
<dbReference type="InterPro" id="IPR005467">
    <property type="entry name" value="His_kinase_dom"/>
</dbReference>
<dbReference type="PANTHER" id="PTHR42878">
    <property type="entry name" value="TWO-COMPONENT HISTIDINE KINASE"/>
    <property type="match status" value="1"/>
</dbReference>
<dbReference type="EC" id="2.7.13.3" evidence="3"/>
<evidence type="ECO:0000256" key="6">
    <source>
        <dbReference type="ARBA" id="ARBA00022692"/>
    </source>
</evidence>
<feature type="region of interest" description="Disordered" evidence="12">
    <location>
        <begin position="596"/>
        <end position="629"/>
    </location>
</feature>
<keyword evidence="8" id="KW-1133">Transmembrane helix</keyword>
<dbReference type="InterPro" id="IPR004358">
    <property type="entry name" value="Sig_transdc_His_kin-like_C"/>
</dbReference>
<dbReference type="InterPro" id="IPR042240">
    <property type="entry name" value="CHASE_sf"/>
</dbReference>
<evidence type="ECO:0000256" key="9">
    <source>
        <dbReference type="ARBA" id="ARBA00023012"/>
    </source>
</evidence>
<dbReference type="PANTHER" id="PTHR42878:SF15">
    <property type="entry name" value="BACTERIOPHYTOCHROME"/>
    <property type="match status" value="1"/>
</dbReference>
<evidence type="ECO:0000256" key="8">
    <source>
        <dbReference type="ARBA" id="ARBA00022989"/>
    </source>
</evidence>
<keyword evidence="4" id="KW-0597">Phosphoprotein</keyword>
<evidence type="ECO:0000313" key="15">
    <source>
        <dbReference type="EMBL" id="GIJ49029.1"/>
    </source>
</evidence>
<accession>A0A8J4DSS5</accession>
<evidence type="ECO:0000256" key="10">
    <source>
        <dbReference type="ARBA" id="ARBA00023136"/>
    </source>
</evidence>
<keyword evidence="7" id="KW-0418">Kinase</keyword>
<feature type="compositionally biased region" description="Low complexity" evidence="12">
    <location>
        <begin position="620"/>
        <end position="629"/>
    </location>
</feature>
<dbReference type="PROSITE" id="PS50839">
    <property type="entry name" value="CHASE"/>
    <property type="match status" value="1"/>
</dbReference>
<dbReference type="GO" id="GO:0007234">
    <property type="term" value="P:osmosensory signaling via phosphorelay pathway"/>
    <property type="evidence" value="ECO:0007669"/>
    <property type="project" value="TreeGrafter"/>
</dbReference>
<dbReference type="InterPro" id="IPR036097">
    <property type="entry name" value="HisK_dim/P_sf"/>
</dbReference>
<evidence type="ECO:0000256" key="11">
    <source>
        <dbReference type="ARBA" id="ARBA00039401"/>
    </source>
</evidence>
<organism evidence="15 16">
    <name type="scientific">Virgisporangium aliadipatigenens</name>
    <dbReference type="NCBI Taxonomy" id="741659"/>
    <lineage>
        <taxon>Bacteria</taxon>
        <taxon>Bacillati</taxon>
        <taxon>Actinomycetota</taxon>
        <taxon>Actinomycetes</taxon>
        <taxon>Micromonosporales</taxon>
        <taxon>Micromonosporaceae</taxon>
        <taxon>Virgisporangium</taxon>
    </lineage>
</organism>
<dbReference type="Pfam" id="PF00512">
    <property type="entry name" value="HisKA"/>
    <property type="match status" value="1"/>
</dbReference>
<dbReference type="SMART" id="SM00387">
    <property type="entry name" value="HATPase_c"/>
    <property type="match status" value="1"/>
</dbReference>
<dbReference type="SUPFAM" id="SSF47384">
    <property type="entry name" value="Homodimeric domain of signal transducing histidine kinase"/>
    <property type="match status" value="1"/>
</dbReference>
<evidence type="ECO:0000256" key="1">
    <source>
        <dbReference type="ARBA" id="ARBA00000085"/>
    </source>
</evidence>
<evidence type="ECO:0000256" key="12">
    <source>
        <dbReference type="SAM" id="MobiDB-lite"/>
    </source>
</evidence>
<dbReference type="EMBL" id="BOPF01000024">
    <property type="protein sequence ID" value="GIJ49029.1"/>
    <property type="molecule type" value="Genomic_DNA"/>
</dbReference>
<dbReference type="Pfam" id="PF03924">
    <property type="entry name" value="CHASE"/>
    <property type="match status" value="1"/>
</dbReference>
<dbReference type="Gene3D" id="3.30.565.10">
    <property type="entry name" value="Histidine kinase-like ATPase, C-terminal domain"/>
    <property type="match status" value="1"/>
</dbReference>
<dbReference type="SUPFAM" id="SSF55874">
    <property type="entry name" value="ATPase domain of HSP90 chaperone/DNA topoisomerase II/histidine kinase"/>
    <property type="match status" value="1"/>
</dbReference>
<reference evidence="15" key="1">
    <citation type="submission" date="2021-01" db="EMBL/GenBank/DDBJ databases">
        <title>Whole genome shotgun sequence of Virgisporangium aliadipatigenens NBRC 105644.</title>
        <authorList>
            <person name="Komaki H."/>
            <person name="Tamura T."/>
        </authorList>
    </citation>
    <scope>NUCLEOTIDE SEQUENCE</scope>
    <source>
        <strain evidence="15">NBRC 105644</strain>
    </source>
</reference>
<evidence type="ECO:0000259" key="14">
    <source>
        <dbReference type="PROSITE" id="PS50839"/>
    </source>
</evidence>
<evidence type="ECO:0000256" key="3">
    <source>
        <dbReference type="ARBA" id="ARBA00012438"/>
    </source>
</evidence>
<keyword evidence="5" id="KW-0808">Transferase</keyword>
<name>A0A8J4DSS5_9ACTN</name>
<dbReference type="Gene3D" id="1.10.287.130">
    <property type="match status" value="1"/>
</dbReference>
<comment type="subcellular location">
    <subcellularLocation>
        <location evidence="2">Cell membrane</location>
    </subcellularLocation>
</comment>
<dbReference type="InterPro" id="IPR006189">
    <property type="entry name" value="CHASE_dom"/>
</dbReference>
<proteinExistence type="predicted"/>
<dbReference type="InterPro" id="IPR003661">
    <property type="entry name" value="HisK_dim/P_dom"/>
</dbReference>
<feature type="domain" description="Histidine kinase" evidence="13">
    <location>
        <begin position="381"/>
        <end position="594"/>
    </location>
</feature>
<dbReference type="SMART" id="SM00388">
    <property type="entry name" value="HisKA"/>
    <property type="match status" value="1"/>
</dbReference>
<keyword evidence="6" id="KW-0812">Transmembrane</keyword>
<protein>
    <recommendedName>
        <fullName evidence="11">Sensor-like histidine kinase SenX3</fullName>
        <ecNumber evidence="3">2.7.13.3</ecNumber>
    </recommendedName>
</protein>
<dbReference type="InterPro" id="IPR050351">
    <property type="entry name" value="BphY/WalK/GraS-like"/>
</dbReference>
<feature type="compositionally biased region" description="Basic and acidic residues" evidence="12">
    <location>
        <begin position="608"/>
        <end position="618"/>
    </location>
</feature>
<gene>
    <name evidence="15" type="ORF">Val02_59150</name>
</gene>
<comment type="catalytic activity">
    <reaction evidence="1">
        <text>ATP + protein L-histidine = ADP + protein N-phospho-L-histidine.</text>
        <dbReference type="EC" id="2.7.13.3"/>
    </reaction>
</comment>